<evidence type="ECO:0000313" key="6">
    <source>
        <dbReference type="EMBL" id="MFC3166309.1"/>
    </source>
</evidence>
<proteinExistence type="inferred from homology"/>
<gene>
    <name evidence="6" type="ORF">ACFOHV_23790</name>
</gene>
<feature type="transmembrane region" description="Helical" evidence="5">
    <location>
        <begin position="143"/>
        <end position="165"/>
    </location>
</feature>
<feature type="transmembrane region" description="Helical" evidence="5">
    <location>
        <begin position="206"/>
        <end position="227"/>
    </location>
</feature>
<dbReference type="Proteomes" id="UP001595647">
    <property type="component" value="Unassembled WGS sequence"/>
</dbReference>
<evidence type="ECO:0000256" key="4">
    <source>
        <dbReference type="ARBA" id="ARBA00023136"/>
    </source>
</evidence>
<comment type="subcellular location">
    <subcellularLocation>
        <location evidence="5">Cell membrane</location>
        <topology evidence="5">Multi-pass membrane protein</topology>
    </subcellularLocation>
    <subcellularLocation>
        <location evidence="1">Membrane</location>
        <topology evidence="1">Multi-pass membrane protein</topology>
    </subcellularLocation>
</comment>
<evidence type="ECO:0000256" key="1">
    <source>
        <dbReference type="ARBA" id="ARBA00004141"/>
    </source>
</evidence>
<keyword evidence="7" id="KW-1185">Reference proteome</keyword>
<feature type="transmembrane region" description="Helical" evidence="5">
    <location>
        <begin position="48"/>
        <end position="68"/>
    </location>
</feature>
<name>A0ABV7IAI9_9HYPH</name>
<comment type="similarity">
    <text evidence="5">Belongs to the 4-toluene sulfonate uptake permease (TSUP) (TC 2.A.102) family.</text>
</comment>
<protein>
    <recommendedName>
        <fullName evidence="5">Probable membrane transporter protein</fullName>
    </recommendedName>
</protein>
<dbReference type="InterPro" id="IPR051598">
    <property type="entry name" value="TSUP/Inactive_protease-like"/>
</dbReference>
<evidence type="ECO:0000313" key="7">
    <source>
        <dbReference type="Proteomes" id="UP001595647"/>
    </source>
</evidence>
<dbReference type="EMBL" id="JBHRTG010000019">
    <property type="protein sequence ID" value="MFC3166309.1"/>
    <property type="molecule type" value="Genomic_DNA"/>
</dbReference>
<organism evidence="6 7">
    <name type="scientific">Ciceribacter thiooxidans</name>
    <dbReference type="NCBI Taxonomy" id="1969821"/>
    <lineage>
        <taxon>Bacteria</taxon>
        <taxon>Pseudomonadati</taxon>
        <taxon>Pseudomonadota</taxon>
        <taxon>Alphaproteobacteria</taxon>
        <taxon>Hyphomicrobiales</taxon>
        <taxon>Rhizobiaceae</taxon>
        <taxon>Ciceribacter</taxon>
    </lineage>
</organism>
<dbReference type="PANTHER" id="PTHR43701">
    <property type="entry name" value="MEMBRANE TRANSPORTER PROTEIN MJ0441-RELATED"/>
    <property type="match status" value="1"/>
</dbReference>
<evidence type="ECO:0000256" key="3">
    <source>
        <dbReference type="ARBA" id="ARBA00022989"/>
    </source>
</evidence>
<keyword evidence="4 5" id="KW-0472">Membrane</keyword>
<keyword evidence="2 5" id="KW-0812">Transmembrane</keyword>
<comment type="caution">
    <text evidence="6">The sequence shown here is derived from an EMBL/GenBank/DDBJ whole genome shotgun (WGS) entry which is preliminary data.</text>
</comment>
<accession>A0ABV7IAI9</accession>
<dbReference type="RefSeq" id="WP_182307736.1">
    <property type="nucleotide sequence ID" value="NZ_CP059897.1"/>
</dbReference>
<feature type="transmembrane region" description="Helical" evidence="5">
    <location>
        <begin position="105"/>
        <end position="123"/>
    </location>
</feature>
<evidence type="ECO:0000256" key="2">
    <source>
        <dbReference type="ARBA" id="ARBA00022692"/>
    </source>
</evidence>
<sequence length="263" mass="26617">MTDVISQSLAAIASGSLVGFTLGLIGGGGSILATPLLLYVVGVSQPHVAIGTGALAVSINAYANLIGHARKGHVWWRCATVFATTGTIGALAGSSLGKAFDGRGLLFLFGLLMLIVAALMLRPRATVASDIVKTDRMTCWKTAAVALGAGAASGFFGIGGGFLIVPGLMLSTSMPMISAVGSSLLAVGTFGLATALNYAVSGLVDWTVAAQFISGGVIGGLGGMLLATRLATKRNLLNRIFAVLIIVVAFYVLYKNSIAASPL</sequence>
<dbReference type="PANTHER" id="PTHR43701:SF2">
    <property type="entry name" value="MEMBRANE TRANSPORTER PROTEIN YJNA-RELATED"/>
    <property type="match status" value="1"/>
</dbReference>
<dbReference type="Pfam" id="PF01925">
    <property type="entry name" value="TauE"/>
    <property type="match status" value="1"/>
</dbReference>
<reference evidence="7" key="1">
    <citation type="journal article" date="2019" name="Int. J. Syst. Evol. Microbiol.">
        <title>The Global Catalogue of Microorganisms (GCM) 10K type strain sequencing project: providing services to taxonomists for standard genome sequencing and annotation.</title>
        <authorList>
            <consortium name="The Broad Institute Genomics Platform"/>
            <consortium name="The Broad Institute Genome Sequencing Center for Infectious Disease"/>
            <person name="Wu L."/>
            <person name="Ma J."/>
        </authorList>
    </citation>
    <scope>NUCLEOTIDE SEQUENCE [LARGE SCALE GENOMIC DNA]</scope>
    <source>
        <strain evidence="7">KCTC 52231</strain>
    </source>
</reference>
<feature type="transmembrane region" description="Helical" evidence="5">
    <location>
        <begin position="74"/>
        <end position="93"/>
    </location>
</feature>
<dbReference type="InterPro" id="IPR002781">
    <property type="entry name" value="TM_pro_TauE-like"/>
</dbReference>
<keyword evidence="3 5" id="KW-1133">Transmembrane helix</keyword>
<feature type="transmembrane region" description="Helical" evidence="5">
    <location>
        <begin position="236"/>
        <end position="254"/>
    </location>
</feature>
<feature type="transmembrane region" description="Helical" evidence="5">
    <location>
        <begin position="20"/>
        <end position="41"/>
    </location>
</feature>
<keyword evidence="5" id="KW-1003">Cell membrane</keyword>
<evidence type="ECO:0000256" key="5">
    <source>
        <dbReference type="RuleBase" id="RU363041"/>
    </source>
</evidence>